<dbReference type="InterPro" id="IPR000835">
    <property type="entry name" value="HTH_MarR-typ"/>
</dbReference>
<dbReference type="RefSeq" id="WP_136948389.1">
    <property type="nucleotide sequence ID" value="NZ_SWFM01000006.1"/>
</dbReference>
<dbReference type="PANTHER" id="PTHR42756">
    <property type="entry name" value="TRANSCRIPTIONAL REGULATOR, MARR"/>
    <property type="match status" value="1"/>
</dbReference>
<sequence length="143" mass="16978">MVSTNDIFHTLHQQVRYITKEMNEKLKAYNLYSSQWSILYCLDQFGPMKQTDIWQYLNVEAPTTTRTLARMEKNNWVVRLEGKDKRERIVQLTDNAKLLIPEIKESIHQMEQSLLKNLDSNEIQQFHTLLKKIGYKGVDVNVY</sequence>
<dbReference type="Gene3D" id="1.10.10.10">
    <property type="entry name" value="Winged helix-like DNA-binding domain superfamily/Winged helix DNA-binding domain"/>
    <property type="match status" value="1"/>
</dbReference>
<dbReference type="GO" id="GO:0003677">
    <property type="term" value="F:DNA binding"/>
    <property type="evidence" value="ECO:0007669"/>
    <property type="project" value="UniProtKB-KW"/>
</dbReference>
<dbReference type="GO" id="GO:0003700">
    <property type="term" value="F:DNA-binding transcription factor activity"/>
    <property type="evidence" value="ECO:0007669"/>
    <property type="project" value="InterPro"/>
</dbReference>
<accession>A0A4U1MCG6</accession>
<protein>
    <submittedName>
        <fullName evidence="5">MarR family transcriptional regulator</fullName>
    </submittedName>
</protein>
<organism evidence="5 6">
    <name type="scientific">Guptibacillus hwajinpoensis</name>
    <dbReference type="NCBI Taxonomy" id="208199"/>
    <lineage>
        <taxon>Bacteria</taxon>
        <taxon>Bacillati</taxon>
        <taxon>Bacillota</taxon>
        <taxon>Bacilli</taxon>
        <taxon>Bacillales</taxon>
        <taxon>Guptibacillaceae</taxon>
        <taxon>Guptibacillus</taxon>
    </lineage>
</organism>
<proteinExistence type="predicted"/>
<dbReference type="PROSITE" id="PS50995">
    <property type="entry name" value="HTH_MARR_2"/>
    <property type="match status" value="1"/>
</dbReference>
<evidence type="ECO:0000313" key="5">
    <source>
        <dbReference type="EMBL" id="TKD68281.1"/>
    </source>
</evidence>
<evidence type="ECO:0000256" key="3">
    <source>
        <dbReference type="ARBA" id="ARBA00023163"/>
    </source>
</evidence>
<evidence type="ECO:0000313" key="6">
    <source>
        <dbReference type="Proteomes" id="UP000310541"/>
    </source>
</evidence>
<gene>
    <name evidence="5" type="ORF">FBF83_17220</name>
</gene>
<evidence type="ECO:0000256" key="2">
    <source>
        <dbReference type="ARBA" id="ARBA00023125"/>
    </source>
</evidence>
<dbReference type="PRINTS" id="PR00598">
    <property type="entry name" value="HTHMARR"/>
</dbReference>
<comment type="caution">
    <text evidence="5">The sequence shown here is derived from an EMBL/GenBank/DDBJ whole genome shotgun (WGS) entry which is preliminary data.</text>
</comment>
<dbReference type="SMART" id="SM00347">
    <property type="entry name" value="HTH_MARR"/>
    <property type="match status" value="1"/>
</dbReference>
<evidence type="ECO:0000256" key="1">
    <source>
        <dbReference type="ARBA" id="ARBA00023015"/>
    </source>
</evidence>
<keyword evidence="3" id="KW-0804">Transcription</keyword>
<dbReference type="OrthoDB" id="1904211at2"/>
<name>A0A4U1MCG6_9BACL</name>
<dbReference type="InterPro" id="IPR036390">
    <property type="entry name" value="WH_DNA-bd_sf"/>
</dbReference>
<reference evidence="5 6" key="1">
    <citation type="submission" date="2019-04" db="EMBL/GenBank/DDBJ databases">
        <title>Genome sequence of Bacillus hwajinpoensis strain Y2.</title>
        <authorList>
            <person name="Fair J.L."/>
            <person name="Maclea K.S."/>
        </authorList>
    </citation>
    <scope>NUCLEOTIDE SEQUENCE [LARGE SCALE GENOMIC DNA]</scope>
    <source>
        <strain evidence="5 6">Y2</strain>
    </source>
</reference>
<evidence type="ECO:0000259" key="4">
    <source>
        <dbReference type="PROSITE" id="PS50995"/>
    </source>
</evidence>
<feature type="domain" description="HTH marR-type" evidence="4">
    <location>
        <begin position="4"/>
        <end position="135"/>
    </location>
</feature>
<dbReference type="EMBL" id="SWFM01000006">
    <property type="protein sequence ID" value="TKD68281.1"/>
    <property type="molecule type" value="Genomic_DNA"/>
</dbReference>
<dbReference type="InterPro" id="IPR036388">
    <property type="entry name" value="WH-like_DNA-bd_sf"/>
</dbReference>
<dbReference type="SUPFAM" id="SSF46785">
    <property type="entry name" value="Winged helix' DNA-binding domain"/>
    <property type="match status" value="1"/>
</dbReference>
<keyword evidence="1" id="KW-0805">Transcription regulation</keyword>
<dbReference type="AlphaFoldDB" id="A0A4U1MCG6"/>
<keyword evidence="2" id="KW-0238">DNA-binding</keyword>
<dbReference type="Proteomes" id="UP000310541">
    <property type="component" value="Unassembled WGS sequence"/>
</dbReference>
<dbReference type="PANTHER" id="PTHR42756:SF1">
    <property type="entry name" value="TRANSCRIPTIONAL REPRESSOR OF EMRAB OPERON"/>
    <property type="match status" value="1"/>
</dbReference>
<dbReference type="Pfam" id="PF01047">
    <property type="entry name" value="MarR"/>
    <property type="match status" value="1"/>
</dbReference>